<dbReference type="PANTHER" id="PTHR18945">
    <property type="entry name" value="NEUROTRANSMITTER GATED ION CHANNEL"/>
    <property type="match status" value="1"/>
</dbReference>
<comment type="subcellular location">
    <subcellularLocation>
        <location evidence="1">Membrane</location>
        <topology evidence="1">Multi-pass membrane protein</topology>
    </subcellularLocation>
</comment>
<dbReference type="InterPro" id="IPR006202">
    <property type="entry name" value="Neur_chan_lig-bd"/>
</dbReference>
<feature type="domain" description="Neurotransmitter-gated ion-channel ligand-binding" evidence="3">
    <location>
        <begin position="51"/>
        <end position="134"/>
    </location>
</feature>
<organism evidence="4 5">
    <name type="scientific">Acanthosepion pharaonis</name>
    <name type="common">Pharaoh cuttlefish</name>
    <name type="synonym">Sepia pharaonis</name>
    <dbReference type="NCBI Taxonomy" id="158019"/>
    <lineage>
        <taxon>Eukaryota</taxon>
        <taxon>Metazoa</taxon>
        <taxon>Spiralia</taxon>
        <taxon>Lophotrochozoa</taxon>
        <taxon>Mollusca</taxon>
        <taxon>Cephalopoda</taxon>
        <taxon>Coleoidea</taxon>
        <taxon>Decapodiformes</taxon>
        <taxon>Sepiida</taxon>
        <taxon>Sepiina</taxon>
        <taxon>Sepiidae</taxon>
        <taxon>Acanthosepion</taxon>
    </lineage>
</organism>
<dbReference type="InterPro" id="IPR006201">
    <property type="entry name" value="Neur_channel"/>
</dbReference>
<protein>
    <submittedName>
        <fullName evidence="4">CHRNN</fullName>
    </submittedName>
</protein>
<reference evidence="4" key="1">
    <citation type="submission" date="2021-01" db="EMBL/GenBank/DDBJ databases">
        <authorList>
            <person name="Li R."/>
            <person name="Bekaert M."/>
        </authorList>
    </citation>
    <scope>NUCLEOTIDE SEQUENCE</scope>
    <source>
        <strain evidence="4">Farmed</strain>
    </source>
</reference>
<keyword evidence="2" id="KW-0472">Membrane</keyword>
<dbReference type="GO" id="GO:0016020">
    <property type="term" value="C:membrane"/>
    <property type="evidence" value="ECO:0007669"/>
    <property type="project" value="UniProtKB-SubCell"/>
</dbReference>
<evidence type="ECO:0000313" key="5">
    <source>
        <dbReference type="Proteomes" id="UP000597762"/>
    </source>
</evidence>
<sequence>MCLEGLGVLCMIHKQELDFQTTTRICARYDGQPIFHSIWHLLLLGSDVRPPGQYLPEDADERVEEHREALLVVEYTGKIVWMPQVIYKSSCGIDISHFPFDEQECKLKFGSWTYDGYKLDVHFLNNLSEIDLSEALYRPDLHIKGQATFRLLQLPFAAALYFAFNFDLSPFLDTSGIPGQNGTG</sequence>
<dbReference type="EMBL" id="CAHIKZ030005440">
    <property type="protein sequence ID" value="CAE1325152.1"/>
    <property type="molecule type" value="Genomic_DNA"/>
</dbReference>
<dbReference type="Pfam" id="PF02931">
    <property type="entry name" value="Neur_chan_LBD"/>
    <property type="match status" value="1"/>
</dbReference>
<evidence type="ECO:0000256" key="2">
    <source>
        <dbReference type="ARBA" id="ARBA00023136"/>
    </source>
</evidence>
<comment type="caution">
    <text evidence="4">The sequence shown here is derived from an EMBL/GenBank/DDBJ whole genome shotgun (WGS) entry which is preliminary data.</text>
</comment>
<dbReference type="OrthoDB" id="5975154at2759"/>
<dbReference type="PROSITE" id="PS00236">
    <property type="entry name" value="NEUROTR_ION_CHANNEL"/>
    <property type="match status" value="1"/>
</dbReference>
<dbReference type="Proteomes" id="UP000597762">
    <property type="component" value="Unassembled WGS sequence"/>
</dbReference>
<gene>
    <name evidence="4" type="ORF">SPHA_74823</name>
</gene>
<dbReference type="GO" id="GO:0005230">
    <property type="term" value="F:extracellular ligand-gated monoatomic ion channel activity"/>
    <property type="evidence" value="ECO:0007669"/>
    <property type="project" value="InterPro"/>
</dbReference>
<dbReference type="GO" id="GO:0004888">
    <property type="term" value="F:transmembrane signaling receptor activity"/>
    <property type="evidence" value="ECO:0007669"/>
    <property type="project" value="InterPro"/>
</dbReference>
<dbReference type="InterPro" id="IPR036734">
    <property type="entry name" value="Neur_chan_lig-bd_sf"/>
</dbReference>
<dbReference type="SUPFAM" id="SSF63712">
    <property type="entry name" value="Nicotinic receptor ligand binding domain-like"/>
    <property type="match status" value="1"/>
</dbReference>
<evidence type="ECO:0000313" key="4">
    <source>
        <dbReference type="EMBL" id="CAE1325152.1"/>
    </source>
</evidence>
<name>A0A812EI19_ACAPH</name>
<dbReference type="InterPro" id="IPR018000">
    <property type="entry name" value="Neurotransmitter_ion_chnl_CS"/>
</dbReference>
<accession>A0A812EI19</accession>
<dbReference type="AlphaFoldDB" id="A0A812EI19"/>
<keyword evidence="5" id="KW-1185">Reference proteome</keyword>
<evidence type="ECO:0000256" key="1">
    <source>
        <dbReference type="ARBA" id="ARBA00004141"/>
    </source>
</evidence>
<dbReference type="Gene3D" id="2.70.170.10">
    <property type="entry name" value="Neurotransmitter-gated ion-channel ligand-binding domain"/>
    <property type="match status" value="1"/>
</dbReference>
<evidence type="ECO:0000259" key="3">
    <source>
        <dbReference type="Pfam" id="PF02931"/>
    </source>
</evidence>
<proteinExistence type="predicted"/>